<reference evidence="2 3" key="1">
    <citation type="submission" date="2019-06" db="EMBL/GenBank/DDBJ databases">
        <title>Emergence of pandrug resistant Empedobacter falsenii in China.</title>
        <authorList>
            <person name="Dong N."/>
            <person name="Chen S."/>
            <person name="Zhang R."/>
        </authorList>
    </citation>
    <scope>NUCLEOTIDE SEQUENCE [LARGE SCALE GENOMIC DNA]</scope>
    <source>
        <strain evidence="2 3">1681-1</strain>
    </source>
</reference>
<sequence>MKKNLFSFVLVVMLSSISYGQIGINTDKPTSTLDVSTKKNGSILEPQPYGIQAPRLTKQELSNLPANTYGTNQEGVIIYINNVTGNNFVDSTKKITKEGYYYYNGKEWITMEGSSSAFGGWNIVGTEANGTTSSQNIYQMGRVGINTDNPIHQLDVNGTMKIKNLTNGDASVVNDDFGLYNQNANSWMRFAVKGSDNNENGKSAIAFYTTATEAKPNGGSGTAAMMIAGGRVGIGTNNPDTNYKLNVIGNSRFNDKIVTGKNLSIEGDTGVDSKYLLSLQVAKSGTTYGRMDTDRGMRFHENGNNVAEITAGLVGASNLNIPNDDSNRYLSFKVRNTDNINSSTMIIRSYGDKSQDSRVGVGTVNPGNKLEVTSGTEGNSGLRLTNIKNAESLATNENGDIVAISSNKMNVTLAANQSTNSINLKSGGESSAVVRILDSCGQRISFKLFVTGEGSNWGFDYDSGTVASKGTAITTITSQKISNKEMKITTTGLLCSSGGYNGTVNFTAKVEDGKLVITNS</sequence>
<name>A0A7H9DP74_9FLAO</name>
<dbReference type="EMBL" id="CP040908">
    <property type="protein sequence ID" value="QLL56962.1"/>
    <property type="molecule type" value="Genomic_DNA"/>
</dbReference>
<dbReference type="Proteomes" id="UP000510643">
    <property type="component" value="Chromosome"/>
</dbReference>
<proteinExistence type="predicted"/>
<keyword evidence="3" id="KW-1185">Reference proteome</keyword>
<protein>
    <submittedName>
        <fullName evidence="2">Uncharacterized protein</fullName>
    </submittedName>
</protein>
<dbReference type="KEGG" id="efal:FH779_02155"/>
<organism evidence="2 3">
    <name type="scientific">Empedobacter falsenii</name>
    <dbReference type="NCBI Taxonomy" id="343874"/>
    <lineage>
        <taxon>Bacteria</taxon>
        <taxon>Pseudomonadati</taxon>
        <taxon>Bacteroidota</taxon>
        <taxon>Flavobacteriia</taxon>
        <taxon>Flavobacteriales</taxon>
        <taxon>Weeksellaceae</taxon>
        <taxon>Empedobacter</taxon>
    </lineage>
</organism>
<evidence type="ECO:0000256" key="1">
    <source>
        <dbReference type="SAM" id="SignalP"/>
    </source>
</evidence>
<feature type="chain" id="PRO_5028843417" evidence="1">
    <location>
        <begin position="21"/>
        <end position="520"/>
    </location>
</feature>
<evidence type="ECO:0000313" key="3">
    <source>
        <dbReference type="Proteomes" id="UP000510643"/>
    </source>
</evidence>
<dbReference type="RefSeq" id="WP_180905903.1">
    <property type="nucleotide sequence ID" value="NZ_CP040908.1"/>
</dbReference>
<accession>A0A7H9DP74</accession>
<dbReference type="AlphaFoldDB" id="A0A7H9DP74"/>
<evidence type="ECO:0000313" key="2">
    <source>
        <dbReference type="EMBL" id="QLL56962.1"/>
    </source>
</evidence>
<gene>
    <name evidence="2" type="ORF">FH779_02155</name>
</gene>
<keyword evidence="1" id="KW-0732">Signal</keyword>
<feature type="signal peptide" evidence="1">
    <location>
        <begin position="1"/>
        <end position="20"/>
    </location>
</feature>
<dbReference type="GeneID" id="78400232"/>